<dbReference type="OrthoDB" id="9809994at2"/>
<comment type="caution">
    <text evidence="4">The sequence shown here is derived from an EMBL/GenBank/DDBJ whole genome shotgun (WGS) entry which is preliminary data.</text>
</comment>
<dbReference type="PANTHER" id="PTHR43479:SF11">
    <property type="entry name" value="ACREF_ENVCD OPERON REPRESSOR-RELATED"/>
    <property type="match status" value="1"/>
</dbReference>
<evidence type="ECO:0000256" key="2">
    <source>
        <dbReference type="PROSITE-ProRule" id="PRU00335"/>
    </source>
</evidence>
<organism evidence="4 5">
    <name type="scientific">Leptospira ryugenii</name>
    <dbReference type="NCBI Taxonomy" id="1917863"/>
    <lineage>
        <taxon>Bacteria</taxon>
        <taxon>Pseudomonadati</taxon>
        <taxon>Spirochaetota</taxon>
        <taxon>Spirochaetia</taxon>
        <taxon>Leptospirales</taxon>
        <taxon>Leptospiraceae</taxon>
        <taxon>Leptospira</taxon>
    </lineage>
</organism>
<evidence type="ECO:0000256" key="1">
    <source>
        <dbReference type="ARBA" id="ARBA00023125"/>
    </source>
</evidence>
<dbReference type="Pfam" id="PF00440">
    <property type="entry name" value="TetR_N"/>
    <property type="match status" value="1"/>
</dbReference>
<dbReference type="InterPro" id="IPR036271">
    <property type="entry name" value="Tet_transcr_reg_TetR-rel_C_sf"/>
</dbReference>
<gene>
    <name evidence="4" type="ORF">LPTSP4_19540</name>
</gene>
<dbReference type="EMBL" id="BFBB01000005">
    <property type="protein sequence ID" value="GBF50429.1"/>
    <property type="molecule type" value="Genomic_DNA"/>
</dbReference>
<dbReference type="AlphaFoldDB" id="A0A2P2E0N2"/>
<feature type="domain" description="HTH tetR-type" evidence="3">
    <location>
        <begin position="19"/>
        <end position="79"/>
    </location>
</feature>
<dbReference type="GO" id="GO:0003677">
    <property type="term" value="F:DNA binding"/>
    <property type="evidence" value="ECO:0007669"/>
    <property type="project" value="UniProtKB-UniRule"/>
</dbReference>
<dbReference type="InterPro" id="IPR041673">
    <property type="entry name" value="TetR_C_23"/>
</dbReference>
<proteinExistence type="predicted"/>
<dbReference type="SUPFAM" id="SSF48498">
    <property type="entry name" value="Tetracyclin repressor-like, C-terminal domain"/>
    <property type="match status" value="1"/>
</dbReference>
<dbReference type="RefSeq" id="WP_108976356.1">
    <property type="nucleotide sequence ID" value="NZ_BFBB01000005.1"/>
</dbReference>
<dbReference type="Proteomes" id="UP000245133">
    <property type="component" value="Unassembled WGS sequence"/>
</dbReference>
<name>A0A2P2E0N2_9LEPT</name>
<protein>
    <submittedName>
        <fullName evidence="4">Transcriptional regulator, TetR family</fullName>
    </submittedName>
</protein>
<dbReference type="InterPro" id="IPR009057">
    <property type="entry name" value="Homeodomain-like_sf"/>
</dbReference>
<feature type="DNA-binding region" description="H-T-H motif" evidence="2">
    <location>
        <begin position="42"/>
        <end position="61"/>
    </location>
</feature>
<dbReference type="PANTHER" id="PTHR43479">
    <property type="entry name" value="ACREF/ENVCD OPERON REPRESSOR-RELATED"/>
    <property type="match status" value="1"/>
</dbReference>
<dbReference type="Pfam" id="PF17931">
    <property type="entry name" value="TetR_C_23"/>
    <property type="match status" value="1"/>
</dbReference>
<dbReference type="InterPro" id="IPR001647">
    <property type="entry name" value="HTH_TetR"/>
</dbReference>
<accession>A0A2P2E0N2</accession>
<dbReference type="Gene3D" id="1.10.357.10">
    <property type="entry name" value="Tetracycline Repressor, domain 2"/>
    <property type="match status" value="1"/>
</dbReference>
<dbReference type="SUPFAM" id="SSF46689">
    <property type="entry name" value="Homeodomain-like"/>
    <property type="match status" value="1"/>
</dbReference>
<dbReference type="PROSITE" id="PS01081">
    <property type="entry name" value="HTH_TETR_1"/>
    <property type="match status" value="1"/>
</dbReference>
<keyword evidence="5" id="KW-1185">Reference proteome</keyword>
<evidence type="ECO:0000313" key="5">
    <source>
        <dbReference type="Proteomes" id="UP000245133"/>
    </source>
</evidence>
<evidence type="ECO:0000313" key="4">
    <source>
        <dbReference type="EMBL" id="GBF50429.1"/>
    </source>
</evidence>
<keyword evidence="1 2" id="KW-0238">DNA-binding</keyword>
<reference evidence="4 5" key="1">
    <citation type="submission" date="2018-02" db="EMBL/GenBank/DDBJ databases">
        <title>Novel Leptospira species isolated from soil and water in Japan.</title>
        <authorList>
            <person name="Nakao R."/>
            <person name="Masuzawa T."/>
        </authorList>
    </citation>
    <scope>NUCLEOTIDE SEQUENCE [LARGE SCALE GENOMIC DNA]</scope>
    <source>
        <strain evidence="4 5">YH101</strain>
    </source>
</reference>
<dbReference type="InterPro" id="IPR050624">
    <property type="entry name" value="HTH-type_Tx_Regulator"/>
</dbReference>
<dbReference type="PRINTS" id="PR00455">
    <property type="entry name" value="HTHTETR"/>
</dbReference>
<dbReference type="InterPro" id="IPR023772">
    <property type="entry name" value="DNA-bd_HTH_TetR-type_CS"/>
</dbReference>
<sequence>MPKKSKQSSSLVTESDKSKKTKELIYRTAIRLFQEVGFEEATMRMIASEAGLALGSAYYYFATKEDIVLYFYEISQEYAKTNNEEFCNSTKDLKLRIRNIILSRIDYFSNYQNLVSVLASRAGDPRHRLSPFSPETAHLREEAIGMIRYAMESSNQKLSKEISVNLPELIWLYQLGIIYFWVFKSELKRERTVQVVDESLDLIFRLIRISNLPLLKSFFSSLFRFIRLVRDGK</sequence>
<dbReference type="PROSITE" id="PS50977">
    <property type="entry name" value="HTH_TETR_2"/>
    <property type="match status" value="1"/>
</dbReference>
<evidence type="ECO:0000259" key="3">
    <source>
        <dbReference type="PROSITE" id="PS50977"/>
    </source>
</evidence>